<reference evidence="1 2" key="1">
    <citation type="submission" date="2016-10" db="EMBL/GenBank/DDBJ databases">
        <authorList>
            <person name="de Groot N.N."/>
        </authorList>
    </citation>
    <scope>NUCLEOTIDE SEQUENCE [LARGE SCALE GENOMIC DNA]</scope>
    <source>
        <strain evidence="1 2">CGMCC 4.5739</strain>
    </source>
</reference>
<accession>A0A1I1ELE3</accession>
<sequence length="358" mass="38743">MLDDLTDSGGDLYRLVAKQSSPDPSPGLPVPVLSLPDLAPDPDLNDRITRTMEGLRHHVDASVIEWLHRCLAEHRKAEDTIGAGPVIAVVQAQLSSVSALTRNASGPLADQLTSLVAQYAQFVAWMCNDLGDKAAALGWYDRAHDWAMEAGDASMAATALSMKAHLAWSVGNPTRTVRLSEAARWHEGRITPGVQGMATQMTARGHALGGDASATLAALDTAERLIRRAAEHPEDEPSWMYFYGETWLAGQRGMIMLDLVERTGRDASQAIAPLELFLNQLPATYVRDRAWYGACLARAHSAAGDLDAASQTARTFAPDAVRLNRYAADDLRTLHGLLSRRMSSDPGIRELGEVLQCA</sequence>
<protein>
    <recommendedName>
        <fullName evidence="3">XRE family transcriptional regulator</fullName>
    </recommendedName>
</protein>
<dbReference type="EMBL" id="FOLM01000001">
    <property type="protein sequence ID" value="SFB87847.1"/>
    <property type="molecule type" value="Genomic_DNA"/>
</dbReference>
<dbReference type="AlphaFoldDB" id="A0A1I1ELE3"/>
<keyword evidence="2" id="KW-1185">Reference proteome</keyword>
<dbReference type="Proteomes" id="UP000199207">
    <property type="component" value="Unassembled WGS sequence"/>
</dbReference>
<name>A0A1I1ELE3_9ACTN</name>
<organism evidence="1 2">
    <name type="scientific">Streptomyces aidingensis</name>
    <dbReference type="NCBI Taxonomy" id="910347"/>
    <lineage>
        <taxon>Bacteria</taxon>
        <taxon>Bacillati</taxon>
        <taxon>Actinomycetota</taxon>
        <taxon>Actinomycetes</taxon>
        <taxon>Kitasatosporales</taxon>
        <taxon>Streptomycetaceae</taxon>
        <taxon>Streptomyces</taxon>
    </lineage>
</organism>
<gene>
    <name evidence="1" type="ORF">SAMN05421773_101357</name>
</gene>
<evidence type="ECO:0000313" key="1">
    <source>
        <dbReference type="EMBL" id="SFB87847.1"/>
    </source>
</evidence>
<dbReference type="STRING" id="910347.SAMN05421773_101357"/>
<evidence type="ECO:0008006" key="3">
    <source>
        <dbReference type="Google" id="ProtNLM"/>
    </source>
</evidence>
<evidence type="ECO:0000313" key="2">
    <source>
        <dbReference type="Proteomes" id="UP000199207"/>
    </source>
</evidence>
<proteinExistence type="predicted"/>